<keyword evidence="7 12" id="KW-0819">tRNA processing</keyword>
<keyword evidence="9 12" id="KW-0520">NAD</keyword>
<comment type="function">
    <text evidence="2 12">NAD-binding protein involved in the addition of a carboxymethylaminomethyl (cmnm) group at the wobble position (U34) of certain tRNAs, forming tRNA-cmnm(5)s(2)U34.</text>
</comment>
<dbReference type="HAMAP" id="MF_00129">
    <property type="entry name" value="MnmG_GidA"/>
    <property type="match status" value="1"/>
</dbReference>
<dbReference type="SUPFAM" id="SSF51905">
    <property type="entry name" value="FAD/NAD(P)-binding domain"/>
    <property type="match status" value="1"/>
</dbReference>
<dbReference type="InterPro" id="IPR002218">
    <property type="entry name" value="MnmG-rel"/>
</dbReference>
<dbReference type="Pfam" id="PF13932">
    <property type="entry name" value="SAM_GIDA_C"/>
    <property type="match status" value="1"/>
</dbReference>
<comment type="subunit">
    <text evidence="10 12">Homodimer. Heterotetramer of two MnmE and two MnmG subunits.</text>
</comment>
<evidence type="ECO:0000256" key="3">
    <source>
        <dbReference type="ARBA" id="ARBA00007653"/>
    </source>
</evidence>
<evidence type="ECO:0000256" key="8">
    <source>
        <dbReference type="ARBA" id="ARBA00022827"/>
    </source>
</evidence>
<dbReference type="GO" id="GO:0002098">
    <property type="term" value="P:tRNA wobble uridine modification"/>
    <property type="evidence" value="ECO:0007669"/>
    <property type="project" value="InterPro"/>
</dbReference>
<feature type="binding site" evidence="12">
    <location>
        <begin position="12"/>
        <end position="17"/>
    </location>
    <ligand>
        <name>FAD</name>
        <dbReference type="ChEBI" id="CHEBI:57692"/>
    </ligand>
</feature>
<evidence type="ECO:0000256" key="2">
    <source>
        <dbReference type="ARBA" id="ARBA00003717"/>
    </source>
</evidence>
<dbReference type="InterPro" id="IPR020595">
    <property type="entry name" value="MnmG-rel_CS"/>
</dbReference>
<organism evidence="14 15">
    <name type="scientific">Jannaschia faecimaris</name>
    <dbReference type="NCBI Taxonomy" id="1244108"/>
    <lineage>
        <taxon>Bacteria</taxon>
        <taxon>Pseudomonadati</taxon>
        <taxon>Pseudomonadota</taxon>
        <taxon>Alphaproteobacteria</taxon>
        <taxon>Rhodobacterales</taxon>
        <taxon>Roseobacteraceae</taxon>
        <taxon>Jannaschia</taxon>
    </lineage>
</organism>
<evidence type="ECO:0000313" key="15">
    <source>
        <dbReference type="Proteomes" id="UP000198914"/>
    </source>
</evidence>
<feature type="binding site" evidence="12">
    <location>
        <position position="180"/>
    </location>
    <ligand>
        <name>FAD</name>
        <dbReference type="ChEBI" id="CHEBI:57692"/>
    </ligand>
</feature>
<feature type="binding site" evidence="12">
    <location>
        <position position="124"/>
    </location>
    <ligand>
        <name>FAD</name>
        <dbReference type="ChEBI" id="CHEBI:57692"/>
    </ligand>
</feature>
<dbReference type="Gene3D" id="1.10.150.570">
    <property type="entry name" value="GidA associated domain, C-terminal subdomain"/>
    <property type="match status" value="1"/>
</dbReference>
<dbReference type="PANTHER" id="PTHR11806:SF0">
    <property type="entry name" value="PROTEIN MTO1 HOMOLOG, MITOCHONDRIAL"/>
    <property type="match status" value="1"/>
</dbReference>
<keyword evidence="6 12" id="KW-0285">Flavoprotein</keyword>
<keyword evidence="8 12" id="KW-0274">FAD</keyword>
<evidence type="ECO:0000256" key="10">
    <source>
        <dbReference type="ARBA" id="ARBA00025948"/>
    </source>
</evidence>
<keyword evidence="15" id="KW-1185">Reference proteome</keyword>
<dbReference type="GO" id="GO:0030488">
    <property type="term" value="P:tRNA methylation"/>
    <property type="evidence" value="ECO:0007669"/>
    <property type="project" value="TreeGrafter"/>
</dbReference>
<dbReference type="NCBIfam" id="TIGR00136">
    <property type="entry name" value="mnmG_gidA"/>
    <property type="match status" value="1"/>
</dbReference>
<dbReference type="FunFam" id="1.10.150.570:FF:000001">
    <property type="entry name" value="tRNA uridine 5-carboxymethylaminomethyl modification enzyme MnmG"/>
    <property type="match status" value="1"/>
</dbReference>
<dbReference type="InterPro" id="IPR047001">
    <property type="entry name" value="MnmG_C_subdom"/>
</dbReference>
<dbReference type="Pfam" id="PF01134">
    <property type="entry name" value="GIDA"/>
    <property type="match status" value="1"/>
</dbReference>
<dbReference type="InterPro" id="IPR026904">
    <property type="entry name" value="MnmG_C"/>
</dbReference>
<evidence type="ECO:0000256" key="9">
    <source>
        <dbReference type="ARBA" id="ARBA00023027"/>
    </source>
</evidence>
<dbReference type="FunFam" id="3.50.50.60:FF:000002">
    <property type="entry name" value="tRNA uridine 5-carboxymethylaminomethyl modification enzyme MnmG"/>
    <property type="match status" value="1"/>
</dbReference>
<evidence type="ECO:0000256" key="11">
    <source>
        <dbReference type="ARBA" id="ARBA00031800"/>
    </source>
</evidence>
<evidence type="ECO:0000256" key="6">
    <source>
        <dbReference type="ARBA" id="ARBA00022630"/>
    </source>
</evidence>
<dbReference type="Proteomes" id="UP000198914">
    <property type="component" value="Unassembled WGS sequence"/>
</dbReference>
<evidence type="ECO:0000256" key="7">
    <source>
        <dbReference type="ARBA" id="ARBA00022694"/>
    </source>
</evidence>
<evidence type="ECO:0000259" key="13">
    <source>
        <dbReference type="SMART" id="SM01228"/>
    </source>
</evidence>
<protein>
    <recommendedName>
        <fullName evidence="4 12">tRNA uridine 5-carboxymethylaminomethyl modification enzyme MnmG</fullName>
    </recommendedName>
    <alternativeName>
        <fullName evidence="11 12">Glucose-inhibited division protein A</fullName>
    </alternativeName>
</protein>
<comment type="subcellular location">
    <subcellularLocation>
        <location evidence="12">Cytoplasm</location>
    </subcellularLocation>
</comment>
<accession>A0A1H3JGG2</accession>
<dbReference type="GO" id="GO:0005829">
    <property type="term" value="C:cytosol"/>
    <property type="evidence" value="ECO:0007669"/>
    <property type="project" value="TreeGrafter"/>
</dbReference>
<dbReference type="InterPro" id="IPR036188">
    <property type="entry name" value="FAD/NAD-bd_sf"/>
</dbReference>
<dbReference type="InterPro" id="IPR044920">
    <property type="entry name" value="MnmG_C_subdom_sf"/>
</dbReference>
<sequence>MKHTAFDVLVIGAGHAGTEAAHAAWRMGARVALITFQKSDIGVMSCNPAIGGLGKGHLVREIDALDGIMGRVADRAAIQFRLLNRRKGPAVRGPRVQADRALYQAAMQSEINAAHGLEVIEAEVVDLLSEEDGTINGVRLGDGTDIPAGATILTSGTFLRGLMHIGDEKTVGGRHGANASMRLADRIRDLGVRIGRLKTGTPPRIRRSSIRFEGLEEQVGDETPTLFSFLHDKAFAPQISCSITHTNERTHDIIRANLDRSAMYGGMIDGTGPRYCPSIEDKVVRFSEKTSHQIFLEPESLTSDLVYPNGISTSLPADVQLDYVRSIAGLEQAEIAQLGYAIEYDFVDPRGLTSGLMVHGARGLYLAGQINGTTGYEEAAGQGLVAAINAVKAVRGEEAVRFSRSEGYLGVMIDDLTTRGVTEPYRMFTSRAEYRLLLRADNADSRLTPRGVEIGCVGERRAATFGAKAAELADHRSSMEGELLSAKTLIDLGLNIRPDSPARSGYETLRLKDCDPAVLIAAVPAFHELKIAAVEQLRCGAVYDSYVARQLKEIESVRANEGLAIPAGFDFGAIDGLSSEVRSKFQTVRPETLAQAGRIEGITPAAIVVLLAAIRHGTRRTA</sequence>
<dbReference type="PANTHER" id="PTHR11806">
    <property type="entry name" value="GLUCOSE INHIBITED DIVISION PROTEIN A"/>
    <property type="match status" value="1"/>
</dbReference>
<name>A0A1H3JGG2_9RHOB</name>
<dbReference type="STRING" id="1244108.SAMN05444004_101327"/>
<proteinExistence type="inferred from homology"/>
<evidence type="ECO:0000313" key="14">
    <source>
        <dbReference type="EMBL" id="SDY39073.1"/>
    </source>
</evidence>
<dbReference type="AlphaFoldDB" id="A0A1H3JGG2"/>
<feature type="domain" description="tRNA uridine 5-carboxymethylaminomethyl modification enzyme C-terminal subdomain" evidence="13">
    <location>
        <begin position="541"/>
        <end position="612"/>
    </location>
</feature>
<dbReference type="GO" id="GO:0050660">
    <property type="term" value="F:flavin adenine dinucleotide binding"/>
    <property type="evidence" value="ECO:0007669"/>
    <property type="project" value="UniProtKB-UniRule"/>
</dbReference>
<dbReference type="PROSITE" id="PS01281">
    <property type="entry name" value="GIDA_2"/>
    <property type="match status" value="1"/>
</dbReference>
<comment type="cofactor">
    <cofactor evidence="1 12">
        <name>FAD</name>
        <dbReference type="ChEBI" id="CHEBI:57692"/>
    </cofactor>
</comment>
<evidence type="ECO:0000256" key="5">
    <source>
        <dbReference type="ARBA" id="ARBA00022490"/>
    </source>
</evidence>
<evidence type="ECO:0000256" key="12">
    <source>
        <dbReference type="HAMAP-Rule" id="MF_00129"/>
    </source>
</evidence>
<dbReference type="SMART" id="SM01228">
    <property type="entry name" value="GIDA_assoc_3"/>
    <property type="match status" value="1"/>
</dbReference>
<dbReference type="PROSITE" id="PS01280">
    <property type="entry name" value="GIDA_1"/>
    <property type="match status" value="1"/>
</dbReference>
<dbReference type="Gene3D" id="3.50.50.60">
    <property type="entry name" value="FAD/NAD(P)-binding domain"/>
    <property type="match status" value="2"/>
</dbReference>
<evidence type="ECO:0000256" key="1">
    <source>
        <dbReference type="ARBA" id="ARBA00001974"/>
    </source>
</evidence>
<keyword evidence="5 12" id="KW-0963">Cytoplasm</keyword>
<comment type="similarity">
    <text evidence="3 12">Belongs to the MnmG family.</text>
</comment>
<dbReference type="EMBL" id="FNPX01000001">
    <property type="protein sequence ID" value="SDY39073.1"/>
    <property type="molecule type" value="Genomic_DNA"/>
</dbReference>
<evidence type="ECO:0000256" key="4">
    <source>
        <dbReference type="ARBA" id="ARBA00020461"/>
    </source>
</evidence>
<reference evidence="15" key="1">
    <citation type="submission" date="2016-10" db="EMBL/GenBank/DDBJ databases">
        <authorList>
            <person name="Varghese N."/>
            <person name="Submissions S."/>
        </authorList>
    </citation>
    <scope>NUCLEOTIDE SEQUENCE [LARGE SCALE GENOMIC DNA]</scope>
    <source>
        <strain evidence="15">DSM 100420</strain>
    </source>
</reference>
<feature type="binding site" evidence="12">
    <location>
        <begin position="272"/>
        <end position="286"/>
    </location>
    <ligand>
        <name>NAD(+)</name>
        <dbReference type="ChEBI" id="CHEBI:57540"/>
    </ligand>
</feature>
<dbReference type="InterPro" id="IPR004416">
    <property type="entry name" value="MnmG"/>
</dbReference>
<feature type="binding site" evidence="12">
    <location>
        <position position="369"/>
    </location>
    <ligand>
        <name>FAD</name>
        <dbReference type="ChEBI" id="CHEBI:57692"/>
    </ligand>
</feature>
<dbReference type="InterPro" id="IPR040131">
    <property type="entry name" value="MnmG_N"/>
</dbReference>
<gene>
    <name evidence="12" type="primary">mnmG</name>
    <name evidence="12" type="synonym">gidA</name>
    <name evidence="14" type="ORF">SAMN05444004_101327</name>
</gene>